<feature type="transmembrane region" description="Helical" evidence="1">
    <location>
        <begin position="542"/>
        <end position="561"/>
    </location>
</feature>
<dbReference type="EMBL" id="SJPJ01000001">
    <property type="protein sequence ID" value="TWT78940.1"/>
    <property type="molecule type" value="Genomic_DNA"/>
</dbReference>
<evidence type="ECO:0000313" key="3">
    <source>
        <dbReference type="Proteomes" id="UP000315010"/>
    </source>
</evidence>
<name>A0A5C5YVS2_9BACT</name>
<keyword evidence="1" id="KW-0812">Transmembrane</keyword>
<feature type="transmembrane region" description="Helical" evidence="1">
    <location>
        <begin position="504"/>
        <end position="522"/>
    </location>
</feature>
<proteinExistence type="predicted"/>
<comment type="caution">
    <text evidence="2">The sequence shown here is derived from an EMBL/GenBank/DDBJ whole genome shotgun (WGS) entry which is preliminary data.</text>
</comment>
<reference evidence="2 3" key="1">
    <citation type="submission" date="2019-02" db="EMBL/GenBank/DDBJ databases">
        <title>Deep-cultivation of Planctomycetes and their phenomic and genomic characterization uncovers novel biology.</title>
        <authorList>
            <person name="Wiegand S."/>
            <person name="Jogler M."/>
            <person name="Boedeker C."/>
            <person name="Pinto D."/>
            <person name="Vollmers J."/>
            <person name="Rivas-Marin E."/>
            <person name="Kohn T."/>
            <person name="Peeters S.H."/>
            <person name="Heuer A."/>
            <person name="Rast P."/>
            <person name="Oberbeckmann S."/>
            <person name="Bunk B."/>
            <person name="Jeske O."/>
            <person name="Meyerdierks A."/>
            <person name="Storesund J.E."/>
            <person name="Kallscheuer N."/>
            <person name="Luecker S."/>
            <person name="Lage O.M."/>
            <person name="Pohl T."/>
            <person name="Merkel B.J."/>
            <person name="Hornburger P."/>
            <person name="Mueller R.-W."/>
            <person name="Bruemmer F."/>
            <person name="Labrenz M."/>
            <person name="Spormann A.M."/>
            <person name="Op Den Camp H."/>
            <person name="Overmann J."/>
            <person name="Amann R."/>
            <person name="Jetten M.S.M."/>
            <person name="Mascher T."/>
            <person name="Medema M.H."/>
            <person name="Devos D.P."/>
            <person name="Kaster A.-K."/>
            <person name="Ovreas L."/>
            <person name="Rohde M."/>
            <person name="Galperin M.Y."/>
            <person name="Jogler C."/>
        </authorList>
    </citation>
    <scope>NUCLEOTIDE SEQUENCE [LARGE SCALE GENOMIC DNA]</scope>
    <source>
        <strain evidence="2 3">CA13</strain>
    </source>
</reference>
<protein>
    <submittedName>
        <fullName evidence="2">Uncharacterized protein</fullName>
    </submittedName>
</protein>
<keyword evidence="1" id="KW-1133">Transmembrane helix</keyword>
<feature type="transmembrane region" description="Helical" evidence="1">
    <location>
        <begin position="402"/>
        <end position="424"/>
    </location>
</feature>
<gene>
    <name evidence="2" type="ORF">CA13_03370</name>
</gene>
<dbReference type="SUPFAM" id="SSF82171">
    <property type="entry name" value="DPP6 N-terminal domain-like"/>
    <property type="match status" value="1"/>
</dbReference>
<feature type="transmembrane region" description="Helical" evidence="1">
    <location>
        <begin position="568"/>
        <end position="584"/>
    </location>
</feature>
<evidence type="ECO:0000256" key="1">
    <source>
        <dbReference type="SAM" id="Phobius"/>
    </source>
</evidence>
<sequence length="637" mass="70769">MWQKSNSGLVYRAVLILLGVAIWWQLMSTASDLLAWRSVCLVDQDHLLSMRFSLPPIGKEKIWLELHDSRGNLISTRVQAGTLHTLRTRGQSAKGEVAIFGTQANGATTLSLLDPMTLDSRISRTLPVPSHGYWSTFTRDGKALIFADTDNDGVLHLYMLSTDDLAIIDKHSVPDDTYVYLAPSFSIGNDEILWHDKGSFRAEPRNLTNPDLEDVVSVSLDALLLESVAPPNDDDPGKVRYALYWPATGKRVELPHSELVQPQLTDGGDLILNDDKETTQRVASNQQGEIVSRLPPEPEFLHFPTKNLFWESLNEHPFDGCLDRLSIWNAQTGELASTTDFTKTARVRFIVVVALGAAWCFAWLLPLGKHRLRFLSYGICVAMICSILQAIAFANIFRNGQLAAVCLGVAQLTLVAFVGGWLVVSRDTIFRRTVEAFAIFALTFHSFAQYDFSFSAHTKYALAFPIVGCWAFLAIVQFSIELVPTNLLRDASPTRHRFFPRIRISDLMLLIAATALSIPWLSGLSTFASEEFWSSQREVQNFLGETTLLFVQASVALLVVFGSKWHRVLGASIMMLIVVAHLLNDDIRSRVGAIDQTQMLVFAVFLALLVGAKFVVGCCIGVKLHRATQQTSTEQIG</sequence>
<accession>A0A5C5YVS2</accession>
<dbReference type="Proteomes" id="UP000315010">
    <property type="component" value="Unassembled WGS sequence"/>
</dbReference>
<feature type="transmembrane region" description="Helical" evidence="1">
    <location>
        <begin position="436"/>
        <end position="454"/>
    </location>
</feature>
<feature type="transmembrane region" description="Helical" evidence="1">
    <location>
        <begin position="599"/>
        <end position="622"/>
    </location>
</feature>
<keyword evidence="3" id="KW-1185">Reference proteome</keyword>
<keyword evidence="1" id="KW-0472">Membrane</keyword>
<feature type="transmembrane region" description="Helical" evidence="1">
    <location>
        <begin position="9"/>
        <end position="27"/>
    </location>
</feature>
<organism evidence="2 3">
    <name type="scientific">Novipirellula herctigrandis</name>
    <dbReference type="NCBI Taxonomy" id="2527986"/>
    <lineage>
        <taxon>Bacteria</taxon>
        <taxon>Pseudomonadati</taxon>
        <taxon>Planctomycetota</taxon>
        <taxon>Planctomycetia</taxon>
        <taxon>Pirellulales</taxon>
        <taxon>Pirellulaceae</taxon>
        <taxon>Novipirellula</taxon>
    </lineage>
</organism>
<evidence type="ECO:0000313" key="2">
    <source>
        <dbReference type="EMBL" id="TWT78940.1"/>
    </source>
</evidence>
<dbReference type="RefSeq" id="WP_146394111.1">
    <property type="nucleotide sequence ID" value="NZ_SJPJ01000001.1"/>
</dbReference>
<feature type="transmembrane region" description="Helical" evidence="1">
    <location>
        <begin position="347"/>
        <end position="367"/>
    </location>
</feature>
<dbReference type="AlphaFoldDB" id="A0A5C5YVS2"/>
<feature type="transmembrane region" description="Helical" evidence="1">
    <location>
        <begin position="374"/>
        <end position="396"/>
    </location>
</feature>
<feature type="transmembrane region" description="Helical" evidence="1">
    <location>
        <begin position="460"/>
        <end position="483"/>
    </location>
</feature>